<evidence type="ECO:0000259" key="1">
    <source>
        <dbReference type="Pfam" id="PF01425"/>
    </source>
</evidence>
<keyword evidence="3" id="KW-1185">Reference proteome</keyword>
<sequence length="632" mass="70412">MIHRALTHMVAGVKYFIHPQILGTVAEVLSPEIIQPVVVVDVYTLQAGSDKVKAQLDFFDRVDDVYSASFGETIVAIDSSADAQDNTRVDSAHFRVLFSNPSAASLPSGPYFLQGSNIHQAWRIYRDDLDAFIFGVVPQDVLKPQTFDVLTLVDEDGIWRNIAVPSRLYSTYSPDRPLSGARLCLKDIYRLKGVKTTMMSRAFTALYEPETENAEYVTKLLDLGAVIVGKTKMTQFASSDEPTDQWIDYHCPFNPRGDMYQSPSGSSSGAAAALAGYQWLDYSIAGDSAGSVRAPATCNGLFSIRPSFDSTSMRGIFVNSAKYDVVGPFSRSLGDLQHLVTHTLDVNKTATKFPTRILYPLDFFPHSNPKHQAMVDEFVSVLEKFLGTKRLEFSIAERWAQCPPAGLEDQPLKKYLAKSAFWSLCHDYYHEFDSYRKLYKAQFGTDAYEGPVVQYRWGLGKEVTAEDYDSYMNELKTFRDWFNENVFTTNPETGSEAIMIMPYGSANPKYRDSPNEAPCSSGTIGEKFISPVLHMPQLVLPFGQMPYQSRVSGRLEHRPIGSTIVGAKGSDLMLIDLAKRAFEAASWPTSIDTGRYMFPLAENTRNVASVKIDDPPDSFLARQSSITALSKL</sequence>
<dbReference type="PANTHER" id="PTHR46310">
    <property type="entry name" value="AMIDASE 1"/>
    <property type="match status" value="1"/>
</dbReference>
<dbReference type="AlphaFoldDB" id="A0A8H7TJX0"/>
<dbReference type="InterPro" id="IPR023631">
    <property type="entry name" value="Amidase_dom"/>
</dbReference>
<dbReference type="PANTHER" id="PTHR46310:SF7">
    <property type="entry name" value="AMIDASE 1"/>
    <property type="match status" value="1"/>
</dbReference>
<dbReference type="Proteomes" id="UP000664132">
    <property type="component" value="Unassembled WGS sequence"/>
</dbReference>
<feature type="domain" description="Amidase" evidence="1">
    <location>
        <begin position="169"/>
        <end position="345"/>
    </location>
</feature>
<dbReference type="SUPFAM" id="SSF75304">
    <property type="entry name" value="Amidase signature (AS) enzymes"/>
    <property type="match status" value="1"/>
</dbReference>
<evidence type="ECO:0000313" key="3">
    <source>
        <dbReference type="Proteomes" id="UP000664132"/>
    </source>
</evidence>
<reference evidence="2" key="1">
    <citation type="submission" date="2021-02" db="EMBL/GenBank/DDBJ databases">
        <title>Genome sequence Cadophora malorum strain M34.</title>
        <authorList>
            <person name="Stefanovic E."/>
            <person name="Vu D."/>
            <person name="Scully C."/>
            <person name="Dijksterhuis J."/>
            <person name="Roader J."/>
            <person name="Houbraken J."/>
        </authorList>
    </citation>
    <scope>NUCLEOTIDE SEQUENCE</scope>
    <source>
        <strain evidence="2">M34</strain>
    </source>
</reference>
<dbReference type="Pfam" id="PF01425">
    <property type="entry name" value="Amidase"/>
    <property type="match status" value="1"/>
</dbReference>
<dbReference type="EMBL" id="JAFJYH010000078">
    <property type="protein sequence ID" value="KAG4420766.1"/>
    <property type="molecule type" value="Genomic_DNA"/>
</dbReference>
<organism evidence="2 3">
    <name type="scientific">Cadophora malorum</name>
    <dbReference type="NCBI Taxonomy" id="108018"/>
    <lineage>
        <taxon>Eukaryota</taxon>
        <taxon>Fungi</taxon>
        <taxon>Dikarya</taxon>
        <taxon>Ascomycota</taxon>
        <taxon>Pezizomycotina</taxon>
        <taxon>Leotiomycetes</taxon>
        <taxon>Helotiales</taxon>
        <taxon>Ploettnerulaceae</taxon>
        <taxon>Cadophora</taxon>
    </lineage>
</organism>
<protein>
    <recommendedName>
        <fullName evidence="1">Amidase domain-containing protein</fullName>
    </recommendedName>
</protein>
<dbReference type="InterPro" id="IPR036928">
    <property type="entry name" value="AS_sf"/>
</dbReference>
<accession>A0A8H7TJX0</accession>
<gene>
    <name evidence="2" type="ORF">IFR04_006152</name>
</gene>
<dbReference type="Gene3D" id="3.90.1300.10">
    <property type="entry name" value="Amidase signature (AS) domain"/>
    <property type="match status" value="1"/>
</dbReference>
<dbReference type="OrthoDB" id="5423360at2759"/>
<proteinExistence type="predicted"/>
<evidence type="ECO:0000313" key="2">
    <source>
        <dbReference type="EMBL" id="KAG4420766.1"/>
    </source>
</evidence>
<name>A0A8H7TJX0_9HELO</name>
<comment type="caution">
    <text evidence="2">The sequence shown here is derived from an EMBL/GenBank/DDBJ whole genome shotgun (WGS) entry which is preliminary data.</text>
</comment>